<gene>
    <name evidence="1" type="ORF">GSI_07890</name>
</gene>
<keyword evidence="2" id="KW-1185">Reference proteome</keyword>
<name>A0A2G8S875_9APHY</name>
<dbReference type="EMBL" id="AYKW01000017">
    <property type="protein sequence ID" value="PIL29979.1"/>
    <property type="molecule type" value="Genomic_DNA"/>
</dbReference>
<dbReference type="AlphaFoldDB" id="A0A2G8S875"/>
<evidence type="ECO:0000313" key="1">
    <source>
        <dbReference type="EMBL" id="PIL29979.1"/>
    </source>
</evidence>
<accession>A0A2G8S875</accession>
<dbReference type="STRING" id="1077348.A0A2G8S875"/>
<reference evidence="1 2" key="1">
    <citation type="journal article" date="2015" name="Sci. Rep.">
        <title>Chromosome-level genome map provides insights into diverse defense mechanisms in the medicinal fungus Ganoderma sinense.</title>
        <authorList>
            <person name="Zhu Y."/>
            <person name="Xu J."/>
            <person name="Sun C."/>
            <person name="Zhou S."/>
            <person name="Xu H."/>
            <person name="Nelson D.R."/>
            <person name="Qian J."/>
            <person name="Song J."/>
            <person name="Luo H."/>
            <person name="Xiang L."/>
            <person name="Li Y."/>
            <person name="Xu Z."/>
            <person name="Ji A."/>
            <person name="Wang L."/>
            <person name="Lu S."/>
            <person name="Hayward A."/>
            <person name="Sun W."/>
            <person name="Li X."/>
            <person name="Schwartz D.C."/>
            <person name="Wang Y."/>
            <person name="Chen S."/>
        </authorList>
    </citation>
    <scope>NUCLEOTIDE SEQUENCE [LARGE SCALE GENOMIC DNA]</scope>
    <source>
        <strain evidence="1 2">ZZ0214-1</strain>
    </source>
</reference>
<protein>
    <submittedName>
        <fullName evidence="1">Uncharacterized protein</fullName>
    </submittedName>
</protein>
<comment type="caution">
    <text evidence="1">The sequence shown here is derived from an EMBL/GenBank/DDBJ whole genome shotgun (WGS) entry which is preliminary data.</text>
</comment>
<sequence>MAQLQEAINHNLSIQFSEALRLMVVEANKRIIEDVTYGPHSNISDPVIREIWEQMVCFHGLDYSEIISINMTSLRQHWHGGVGGLEFVFALRDHFRAKLDANPDQPSNDQDSDAWTLKYLGITGVQGIIEAIDDEAISSGYITVAKINAFTDSCLSCVGLLIGLLVSGYQMSMSRYVTKIDSLLSKMFALNATLTAAFRRPSVVIDNALLRRFEDYARADENRLLEKLEEMEYRIPLEQWQVVSDICGHGPIETHVFPLLYLLLKRDFEIMRLARKKCLHSDELKDSMHTIMSVFTAINERHQNLAVVLQFKFLQDPDEMWSQKELEQAIYLKAPYNDAAEAQDIDASNIIKYPLRITDDPIAGLTVQETYLEATQADTLLQKILGRWSGFCGEANVYPSQPMISLDLHADSQAKSKSFQSKGLAPDGSDWKLTGEYALSDNGQVHYTFSIAYVNDTQHFTGQLDESGTTLSGSWRRSGHVAFSFLFKRLSPDLMRVYPTPTELAANRPRALWLFAFSVIKDRRSRKKTSWKWFQTRWKTGQQYARLVMRSRETSPFTAEEANDLAKCHRDMTPKEARVFNIFIEGRTVQSVRMLRYPGQPHSVRLLQDGRLGQLVRQEAMPGMAGCPAQ</sequence>
<proteinExistence type="predicted"/>
<dbReference type="OrthoDB" id="2122982at2759"/>
<organism evidence="1 2">
    <name type="scientific">Ganoderma sinense ZZ0214-1</name>
    <dbReference type="NCBI Taxonomy" id="1077348"/>
    <lineage>
        <taxon>Eukaryota</taxon>
        <taxon>Fungi</taxon>
        <taxon>Dikarya</taxon>
        <taxon>Basidiomycota</taxon>
        <taxon>Agaricomycotina</taxon>
        <taxon>Agaricomycetes</taxon>
        <taxon>Polyporales</taxon>
        <taxon>Polyporaceae</taxon>
        <taxon>Ganoderma</taxon>
    </lineage>
</organism>
<dbReference type="Proteomes" id="UP000230002">
    <property type="component" value="Unassembled WGS sequence"/>
</dbReference>
<evidence type="ECO:0000313" key="2">
    <source>
        <dbReference type="Proteomes" id="UP000230002"/>
    </source>
</evidence>